<protein>
    <submittedName>
        <fullName evidence="2">Uncharacterized protein</fullName>
    </submittedName>
</protein>
<feature type="region of interest" description="Disordered" evidence="1">
    <location>
        <begin position="63"/>
        <end position="96"/>
    </location>
</feature>
<reference evidence="2 3" key="1">
    <citation type="journal article" date="2019" name="Int. J. Syst. Evol. Microbiol.">
        <title>The Global Catalogue of Microorganisms (GCM) 10K type strain sequencing project: providing services to taxonomists for standard genome sequencing and annotation.</title>
        <authorList>
            <consortium name="The Broad Institute Genomics Platform"/>
            <consortium name="The Broad Institute Genome Sequencing Center for Infectious Disease"/>
            <person name="Wu L."/>
            <person name="Ma J."/>
        </authorList>
    </citation>
    <scope>NUCLEOTIDE SEQUENCE [LARGE SCALE GENOMIC DNA]</scope>
    <source>
        <strain evidence="2 3">JCM 15313</strain>
    </source>
</reference>
<evidence type="ECO:0000313" key="3">
    <source>
        <dbReference type="Proteomes" id="UP001501585"/>
    </source>
</evidence>
<dbReference type="EMBL" id="BAAAPC010000006">
    <property type="protein sequence ID" value="GAA1992195.1"/>
    <property type="molecule type" value="Genomic_DNA"/>
</dbReference>
<evidence type="ECO:0000313" key="2">
    <source>
        <dbReference type="EMBL" id="GAA1992195.1"/>
    </source>
</evidence>
<accession>A0ABN2STC4</accession>
<comment type="caution">
    <text evidence="2">The sequence shown here is derived from an EMBL/GenBank/DDBJ whole genome shotgun (WGS) entry which is preliminary data.</text>
</comment>
<feature type="region of interest" description="Disordered" evidence="1">
    <location>
        <begin position="1"/>
        <end position="37"/>
    </location>
</feature>
<name>A0ABN2STC4_9ACTN</name>
<proteinExistence type="predicted"/>
<gene>
    <name evidence="2" type="ORF">GCM10009799_17620</name>
</gene>
<keyword evidence="3" id="KW-1185">Reference proteome</keyword>
<sequence length="148" mass="15637">MSVGQMQGARSRHEGPLGRLRVREDPFSPFQPQPGAGLAGQTVAAQWIHILNLCGRSVGVRRSAQDTAAGGRKHAVTPGNENASAPPPSAPPCDTTGLAVAWREGTVLTPRGRLHPPSRSQPATAAALSEITCVTHRHLSDKRGRAEF</sequence>
<feature type="compositionally biased region" description="Basic and acidic residues" evidence="1">
    <location>
        <begin position="11"/>
        <end position="26"/>
    </location>
</feature>
<dbReference type="Proteomes" id="UP001501585">
    <property type="component" value="Unassembled WGS sequence"/>
</dbReference>
<feature type="region of interest" description="Disordered" evidence="1">
    <location>
        <begin position="108"/>
        <end position="127"/>
    </location>
</feature>
<organism evidence="2 3">
    <name type="scientific">Nocardiopsis rhodophaea</name>
    <dbReference type="NCBI Taxonomy" id="280238"/>
    <lineage>
        <taxon>Bacteria</taxon>
        <taxon>Bacillati</taxon>
        <taxon>Actinomycetota</taxon>
        <taxon>Actinomycetes</taxon>
        <taxon>Streptosporangiales</taxon>
        <taxon>Nocardiopsidaceae</taxon>
        <taxon>Nocardiopsis</taxon>
    </lineage>
</organism>
<evidence type="ECO:0000256" key="1">
    <source>
        <dbReference type="SAM" id="MobiDB-lite"/>
    </source>
</evidence>